<dbReference type="RefSeq" id="WP_272096475.1">
    <property type="nucleotide sequence ID" value="NZ_JAQNDK010000002.1"/>
</dbReference>
<dbReference type="Gene3D" id="3.90.1580.10">
    <property type="entry name" value="paralog of FGE (formylglycine-generating enzyme)"/>
    <property type="match status" value="1"/>
</dbReference>
<dbReference type="SUPFAM" id="SSF56436">
    <property type="entry name" value="C-type lectin-like"/>
    <property type="match status" value="1"/>
</dbReference>
<dbReference type="PANTHER" id="PTHR23150">
    <property type="entry name" value="SULFATASE MODIFYING FACTOR 1, 2"/>
    <property type="match status" value="1"/>
</dbReference>
<dbReference type="PANTHER" id="PTHR23150:SF19">
    <property type="entry name" value="FORMYLGLYCINE-GENERATING ENZYME"/>
    <property type="match status" value="1"/>
</dbReference>
<proteinExistence type="predicted"/>
<dbReference type="InterPro" id="IPR051043">
    <property type="entry name" value="Sulfatase_Mod_Factor_Kinase"/>
</dbReference>
<dbReference type="InterPro" id="IPR042095">
    <property type="entry name" value="SUMF_sf"/>
</dbReference>
<evidence type="ECO:0000259" key="3">
    <source>
        <dbReference type="Pfam" id="PF03781"/>
    </source>
</evidence>
<feature type="chain" id="PRO_5046154590" evidence="2">
    <location>
        <begin position="29"/>
        <end position="362"/>
    </location>
</feature>
<evidence type="ECO:0000313" key="4">
    <source>
        <dbReference type="EMBL" id="MDC0679490.1"/>
    </source>
</evidence>
<gene>
    <name evidence="4" type="ORF">POL72_17230</name>
</gene>
<feature type="domain" description="Sulfatase-modifying factor enzyme-like" evidence="3">
    <location>
        <begin position="89"/>
        <end position="334"/>
    </location>
</feature>
<sequence>MATRAPRQPTSVLLGLCTLAVILGSSHAYSGGAAGQDAGASVQTGAGRARAPASPPSCAGGTPGADDRCGLGHDDDCCASPLVPGGTFNRLNDPRYPASVSSFHLDKYMVTVGRFRRYLEETGGPTQASPPPAGAGAHPKIPDSGWDPAWNTMLPATTAAMKRALVCDPYGWPTWTDAPAANEDKPIVCATWLELFAFCAWDGGRLPTQAEMNYAAAGGDEQRLYPWGSSPITSEDAAYCCQGEGSTSLPCEDAFPPWSLIHCTTDDLAPVGSFPRGAGRWGQLDLAGEAYKVTRDAADDDRPLVPCADCSRLDNHAALRVTHGGSFVAAGYRQTTTYRAPYETNGRHYYVSAMCARDLPGP</sequence>
<evidence type="ECO:0000256" key="1">
    <source>
        <dbReference type="SAM" id="MobiDB-lite"/>
    </source>
</evidence>
<name>A0ABT5BZA7_9BACT</name>
<keyword evidence="2" id="KW-0732">Signal</keyword>
<evidence type="ECO:0000256" key="2">
    <source>
        <dbReference type="SAM" id="SignalP"/>
    </source>
</evidence>
<evidence type="ECO:0000313" key="5">
    <source>
        <dbReference type="Proteomes" id="UP001217485"/>
    </source>
</evidence>
<reference evidence="4 5" key="1">
    <citation type="submission" date="2023-01" db="EMBL/GenBank/DDBJ databases">
        <title>Minimal conservation of predation-associated metabolite biosynthetic gene clusters underscores biosynthetic potential of Myxococcota including descriptions for ten novel species: Archangium lansinium sp. nov., Myxococcus landrumus sp. nov., Nannocystis bai.</title>
        <authorList>
            <person name="Ahearne A."/>
            <person name="Stevens C."/>
            <person name="Dowd S."/>
        </authorList>
    </citation>
    <scope>NUCLEOTIDE SEQUENCE [LARGE SCALE GENOMIC DNA]</scope>
    <source>
        <strain evidence="4 5">WIWO2</strain>
    </source>
</reference>
<feature type="compositionally biased region" description="Low complexity" evidence="1">
    <location>
        <begin position="33"/>
        <end position="60"/>
    </location>
</feature>
<organism evidence="4 5">
    <name type="scientific">Sorangium atrum</name>
    <dbReference type="NCBI Taxonomy" id="2995308"/>
    <lineage>
        <taxon>Bacteria</taxon>
        <taxon>Pseudomonadati</taxon>
        <taxon>Myxococcota</taxon>
        <taxon>Polyangia</taxon>
        <taxon>Polyangiales</taxon>
        <taxon>Polyangiaceae</taxon>
        <taxon>Sorangium</taxon>
    </lineage>
</organism>
<dbReference type="InterPro" id="IPR016187">
    <property type="entry name" value="CTDL_fold"/>
</dbReference>
<dbReference type="Proteomes" id="UP001217485">
    <property type="component" value="Unassembled WGS sequence"/>
</dbReference>
<keyword evidence="5" id="KW-1185">Reference proteome</keyword>
<feature type="signal peptide" evidence="2">
    <location>
        <begin position="1"/>
        <end position="28"/>
    </location>
</feature>
<protein>
    <submittedName>
        <fullName evidence="4">SUMF1/EgtB/PvdO family nonheme iron enzyme</fullName>
    </submittedName>
</protein>
<accession>A0ABT5BZA7</accession>
<feature type="region of interest" description="Disordered" evidence="1">
    <location>
        <begin position="33"/>
        <end position="61"/>
    </location>
</feature>
<dbReference type="InterPro" id="IPR005532">
    <property type="entry name" value="SUMF_dom"/>
</dbReference>
<dbReference type="Pfam" id="PF03781">
    <property type="entry name" value="FGE-sulfatase"/>
    <property type="match status" value="1"/>
</dbReference>
<dbReference type="EMBL" id="JAQNDK010000002">
    <property type="protein sequence ID" value="MDC0679490.1"/>
    <property type="molecule type" value="Genomic_DNA"/>
</dbReference>
<comment type="caution">
    <text evidence="4">The sequence shown here is derived from an EMBL/GenBank/DDBJ whole genome shotgun (WGS) entry which is preliminary data.</text>
</comment>